<accession>A0A0K9NR38</accession>
<dbReference type="GO" id="GO:0008374">
    <property type="term" value="F:O-acyltransferase activity"/>
    <property type="evidence" value="ECO:0000318"/>
    <property type="project" value="GO_Central"/>
</dbReference>
<dbReference type="InterPro" id="IPR004255">
    <property type="entry name" value="O-acyltransferase_WSD1_N"/>
</dbReference>
<dbReference type="GO" id="GO:0005886">
    <property type="term" value="C:plasma membrane"/>
    <property type="evidence" value="ECO:0000318"/>
    <property type="project" value="GO_Central"/>
</dbReference>
<evidence type="ECO:0000256" key="7">
    <source>
        <dbReference type="ARBA" id="ARBA00023315"/>
    </source>
</evidence>
<comment type="similarity">
    <text evidence="8">In the N-terminal section; belongs to the long-chain O-acyltransferase family.</text>
</comment>
<dbReference type="GO" id="GO:0005789">
    <property type="term" value="C:endoplasmic reticulum membrane"/>
    <property type="evidence" value="ECO:0007669"/>
    <property type="project" value="UniProtKB-SubCell"/>
</dbReference>
<comment type="catalytic activity">
    <reaction evidence="9">
        <text>a long chain fatty alcohol + a fatty acyl-CoA = a long-chain alcohol wax ester + CoA</text>
        <dbReference type="Rhea" id="RHEA:38443"/>
        <dbReference type="ChEBI" id="CHEBI:17135"/>
        <dbReference type="ChEBI" id="CHEBI:57287"/>
        <dbReference type="ChEBI" id="CHEBI:77636"/>
        <dbReference type="ChEBI" id="CHEBI:235323"/>
        <dbReference type="EC" id="2.3.1.75"/>
    </reaction>
</comment>
<feature type="domain" description="O-acyltransferase WSD1-like N-terminal" evidence="11">
    <location>
        <begin position="86"/>
        <end position="265"/>
    </location>
</feature>
<evidence type="ECO:0000256" key="9">
    <source>
        <dbReference type="ARBA" id="ARBA00047604"/>
    </source>
</evidence>
<evidence type="ECO:0000259" key="12">
    <source>
        <dbReference type="Pfam" id="PF06974"/>
    </source>
</evidence>
<evidence type="ECO:0000256" key="1">
    <source>
        <dbReference type="ARBA" id="ARBA00004162"/>
    </source>
</evidence>
<reference evidence="14" key="1">
    <citation type="journal article" date="2016" name="Nature">
        <title>The genome of the seagrass Zostera marina reveals angiosperm adaptation to the sea.</title>
        <authorList>
            <person name="Olsen J.L."/>
            <person name="Rouze P."/>
            <person name="Verhelst B."/>
            <person name="Lin Y.-C."/>
            <person name="Bayer T."/>
            <person name="Collen J."/>
            <person name="Dattolo E."/>
            <person name="De Paoli E."/>
            <person name="Dittami S."/>
            <person name="Maumus F."/>
            <person name="Michel G."/>
            <person name="Kersting A."/>
            <person name="Lauritano C."/>
            <person name="Lohaus R."/>
            <person name="Toepel M."/>
            <person name="Tonon T."/>
            <person name="Vanneste K."/>
            <person name="Amirebrahimi M."/>
            <person name="Brakel J."/>
            <person name="Bostroem C."/>
            <person name="Chovatia M."/>
            <person name="Grimwood J."/>
            <person name="Jenkins J.W."/>
            <person name="Jueterbock A."/>
            <person name="Mraz A."/>
            <person name="Stam W.T."/>
            <person name="Tice H."/>
            <person name="Bornberg-Bauer E."/>
            <person name="Green P.J."/>
            <person name="Pearson G.A."/>
            <person name="Procaccini G."/>
            <person name="Duarte C.M."/>
            <person name="Schmutz J."/>
            <person name="Reusch T.B.H."/>
            <person name="Van de Peer Y."/>
        </authorList>
    </citation>
    <scope>NUCLEOTIDE SEQUENCE [LARGE SCALE GENOMIC DNA]</scope>
    <source>
        <strain evidence="14">cv. Finnish</strain>
    </source>
</reference>
<evidence type="ECO:0000256" key="3">
    <source>
        <dbReference type="ARBA" id="ARBA00004771"/>
    </source>
</evidence>
<dbReference type="GO" id="GO:0047196">
    <property type="term" value="F:long-chain-alcohol O-fatty-acyltransferase activity"/>
    <property type="evidence" value="ECO:0007669"/>
    <property type="project" value="UniProtKB-EC"/>
</dbReference>
<dbReference type="OMA" id="CKGLYFM"/>
<dbReference type="GO" id="GO:0004144">
    <property type="term" value="F:diacylglycerol O-acyltransferase activity"/>
    <property type="evidence" value="ECO:0007669"/>
    <property type="project" value="UniProtKB-EC"/>
</dbReference>
<comment type="subcellular location">
    <subcellularLocation>
        <location evidence="1">Cell membrane</location>
        <topology evidence="1">Single-pass membrane protein</topology>
    </subcellularLocation>
    <subcellularLocation>
        <location evidence="2">Endoplasmic reticulum membrane</location>
    </subcellularLocation>
</comment>
<organism evidence="13 14">
    <name type="scientific">Zostera marina</name>
    <name type="common">Eelgrass</name>
    <dbReference type="NCBI Taxonomy" id="29655"/>
    <lineage>
        <taxon>Eukaryota</taxon>
        <taxon>Viridiplantae</taxon>
        <taxon>Streptophyta</taxon>
        <taxon>Embryophyta</taxon>
        <taxon>Tracheophyta</taxon>
        <taxon>Spermatophyta</taxon>
        <taxon>Magnoliopsida</taxon>
        <taxon>Liliopsida</taxon>
        <taxon>Zosteraceae</taxon>
        <taxon>Zostera</taxon>
    </lineage>
</organism>
<dbReference type="Pfam" id="PF03007">
    <property type="entry name" value="WS_DGAT_cat"/>
    <property type="match status" value="1"/>
</dbReference>
<evidence type="ECO:0000256" key="10">
    <source>
        <dbReference type="ARBA" id="ARBA00048109"/>
    </source>
</evidence>
<keyword evidence="7 13" id="KW-0012">Acyltransferase</keyword>
<dbReference type="AlphaFoldDB" id="A0A0K9NR38"/>
<sequence length="477" mass="52953">MVEDVQPVSPSSQYFITSELALFIIAAFEMEAPFDDSKGLELVEKLFLPINTRFSSILIRDVKGLQHWKKVKINLEDHIIVPCFPSDLSPESYEQRIQDYISNLSLTPFPENKPLWEIHNIKYPTTKCLGTLVFKLHHSLGDGFSLMGALFSSLGRADNPSLPLTFPAARSRTKTMHGVHANRKPTATAVVYGKISRFLSTSVNTARDFFSGLIKSSLTQDDTSPIRSGAIGIEFLPVQISTLTFPLDSIQLIKAKIGGTVNDVIASIIFYGTRLYIKKMSSDEESVDATKRHLTALVLLNTRAIKTYQTLDELNRSSCSNSKWGNQFGFLHISIPNLEDQDPPLDFVFKTKELIRTKRNSLAVYLIGGLLDMLRRIKGPEAVGRYIADTLRNTSFTISNLIGPLEKMGIGGNPVKSFYFSVVGTPQSLSCSAVSYMGNLKLCLSVEKGFVNSELLMSCMDDAFTKIFRQATSSTTT</sequence>
<comment type="pathway">
    <text evidence="3">Glycerolipid metabolism; triacylglycerol biosynthesis.</text>
</comment>
<evidence type="ECO:0000259" key="11">
    <source>
        <dbReference type="Pfam" id="PF03007"/>
    </source>
</evidence>
<dbReference type="UniPathway" id="UPA00282"/>
<gene>
    <name evidence="13" type="ORF">ZOSMA_76G00050</name>
</gene>
<dbReference type="PANTHER" id="PTHR31650">
    <property type="entry name" value="O-ACYLTRANSFERASE (WSD1-LIKE) FAMILY PROTEIN"/>
    <property type="match status" value="1"/>
</dbReference>
<keyword evidence="6" id="KW-0256">Endoplasmic reticulum</keyword>
<dbReference type="EMBL" id="LFYR01001927">
    <property type="protein sequence ID" value="KMZ58450.1"/>
    <property type="molecule type" value="Genomic_DNA"/>
</dbReference>
<dbReference type="OrthoDB" id="619536at2759"/>
<comment type="catalytic activity">
    <reaction evidence="10">
        <text>an acyl-CoA + a 1,2-diacyl-sn-glycerol = a triacyl-sn-glycerol + CoA</text>
        <dbReference type="Rhea" id="RHEA:10868"/>
        <dbReference type="ChEBI" id="CHEBI:17815"/>
        <dbReference type="ChEBI" id="CHEBI:57287"/>
        <dbReference type="ChEBI" id="CHEBI:58342"/>
        <dbReference type="ChEBI" id="CHEBI:64615"/>
        <dbReference type="EC" id="2.3.1.20"/>
    </reaction>
</comment>
<keyword evidence="14" id="KW-1185">Reference proteome</keyword>
<comment type="caution">
    <text evidence="13">The sequence shown here is derived from an EMBL/GenBank/DDBJ whole genome shotgun (WGS) entry which is preliminary data.</text>
</comment>
<comment type="pathway">
    <text evidence="4">Lipid metabolism.</text>
</comment>
<proteinExistence type="inferred from homology"/>
<evidence type="ECO:0000256" key="8">
    <source>
        <dbReference type="ARBA" id="ARBA00024360"/>
    </source>
</evidence>
<dbReference type="Proteomes" id="UP000036987">
    <property type="component" value="Unassembled WGS sequence"/>
</dbReference>
<protein>
    <submittedName>
        <fullName evidence="13">O-acyltransferase WSD1</fullName>
    </submittedName>
</protein>
<dbReference type="STRING" id="29655.A0A0K9NR38"/>
<evidence type="ECO:0000256" key="5">
    <source>
        <dbReference type="ARBA" id="ARBA00022679"/>
    </source>
</evidence>
<feature type="domain" description="O-acyltransferase WSD1 C-terminal" evidence="12">
    <location>
        <begin position="324"/>
        <end position="467"/>
    </location>
</feature>
<name>A0A0K9NR38_ZOSMR</name>
<evidence type="ECO:0000256" key="6">
    <source>
        <dbReference type="ARBA" id="ARBA00022824"/>
    </source>
</evidence>
<evidence type="ECO:0000313" key="13">
    <source>
        <dbReference type="EMBL" id="KMZ58450.1"/>
    </source>
</evidence>
<evidence type="ECO:0000256" key="4">
    <source>
        <dbReference type="ARBA" id="ARBA00005189"/>
    </source>
</evidence>
<dbReference type="Pfam" id="PF06974">
    <property type="entry name" value="WS_DGAT_C"/>
    <property type="match status" value="1"/>
</dbReference>
<evidence type="ECO:0000313" key="14">
    <source>
        <dbReference type="Proteomes" id="UP000036987"/>
    </source>
</evidence>
<dbReference type="PANTHER" id="PTHR31650:SF34">
    <property type="entry name" value="O-ACYLTRANSFERASE WSD1-LIKE ISOFORM X1"/>
    <property type="match status" value="1"/>
</dbReference>
<dbReference type="InterPro" id="IPR009721">
    <property type="entry name" value="O-acyltransferase_WSD1_C"/>
</dbReference>
<dbReference type="InterPro" id="IPR045034">
    <property type="entry name" value="O-acyltransferase_WSD1-like"/>
</dbReference>
<keyword evidence="5 13" id="KW-0808">Transferase</keyword>
<evidence type="ECO:0000256" key="2">
    <source>
        <dbReference type="ARBA" id="ARBA00004586"/>
    </source>
</evidence>
<dbReference type="GO" id="GO:0019432">
    <property type="term" value="P:triglyceride biosynthetic process"/>
    <property type="evidence" value="ECO:0000318"/>
    <property type="project" value="GO_Central"/>
</dbReference>